<evidence type="ECO:0000256" key="2">
    <source>
        <dbReference type="ARBA" id="ARBA00022692"/>
    </source>
</evidence>
<keyword evidence="2 7" id="KW-0812">Transmembrane</keyword>
<keyword evidence="5 7" id="KW-1133">Transmembrane helix</keyword>
<dbReference type="GO" id="GO:0046872">
    <property type="term" value="F:metal ion binding"/>
    <property type="evidence" value="ECO:0007669"/>
    <property type="project" value="UniProtKB-KW"/>
</dbReference>
<feature type="domain" description="Guanylate cyclase" evidence="8">
    <location>
        <begin position="1413"/>
        <end position="1549"/>
    </location>
</feature>
<feature type="transmembrane region" description="Helical" evidence="7">
    <location>
        <begin position="283"/>
        <end position="306"/>
    </location>
</feature>
<feature type="transmembrane region" description="Helical" evidence="7">
    <location>
        <begin position="1700"/>
        <end position="1720"/>
    </location>
</feature>
<dbReference type="SUPFAM" id="SSF81653">
    <property type="entry name" value="Calcium ATPase, transduction domain A"/>
    <property type="match status" value="1"/>
</dbReference>
<comment type="subcellular location">
    <subcellularLocation>
        <location evidence="1">Membrane</location>
        <topology evidence="1">Multi-pass membrane protein</topology>
    </subcellularLocation>
</comment>
<dbReference type="SFLD" id="SFLDG00002">
    <property type="entry name" value="C1.7:_P-type_atpase_like"/>
    <property type="match status" value="1"/>
</dbReference>
<dbReference type="InterPro" id="IPR018303">
    <property type="entry name" value="ATPase_P-typ_P_site"/>
</dbReference>
<dbReference type="SFLD" id="SFLDS00003">
    <property type="entry name" value="Haloacid_Dehalogenase"/>
    <property type="match status" value="1"/>
</dbReference>
<evidence type="ECO:0000259" key="8">
    <source>
        <dbReference type="PROSITE" id="PS50125"/>
    </source>
</evidence>
<feature type="transmembrane region" description="Helical" evidence="7">
    <location>
        <begin position="1753"/>
        <end position="1772"/>
    </location>
</feature>
<feature type="transmembrane region" description="Helical" evidence="7">
    <location>
        <begin position="1314"/>
        <end position="1334"/>
    </location>
</feature>
<dbReference type="Pfam" id="PF16212">
    <property type="entry name" value="PhoLip_ATPase_C"/>
    <property type="match status" value="1"/>
</dbReference>
<dbReference type="Gene3D" id="2.70.150.10">
    <property type="entry name" value="Calcium-transporting ATPase, cytoplasmic transduction domain A"/>
    <property type="match status" value="1"/>
</dbReference>
<feature type="transmembrane region" description="Helical" evidence="7">
    <location>
        <begin position="1802"/>
        <end position="1821"/>
    </location>
</feature>
<dbReference type="InterPro" id="IPR023214">
    <property type="entry name" value="HAD_sf"/>
</dbReference>
<dbReference type="InterPro" id="IPR032630">
    <property type="entry name" value="P_typ_ATPase_c"/>
</dbReference>
<reference evidence="9 10" key="1">
    <citation type="submission" date="2016-11" db="EMBL/GenBank/DDBJ databases">
        <title>The macronuclear genome of Stentor coeruleus: a giant cell with tiny introns.</title>
        <authorList>
            <person name="Slabodnick M."/>
            <person name="Ruby J.G."/>
            <person name="Reiff S.B."/>
            <person name="Swart E.C."/>
            <person name="Gosai S."/>
            <person name="Prabakaran S."/>
            <person name="Witkowska E."/>
            <person name="Larue G.E."/>
            <person name="Fisher S."/>
            <person name="Freeman R.M."/>
            <person name="Gunawardena J."/>
            <person name="Chu W."/>
            <person name="Stover N.A."/>
            <person name="Gregory B.D."/>
            <person name="Nowacki M."/>
            <person name="Derisi J."/>
            <person name="Roy S.W."/>
            <person name="Marshall W.F."/>
            <person name="Sood P."/>
        </authorList>
    </citation>
    <scope>NUCLEOTIDE SEQUENCE [LARGE SCALE GENOMIC DNA]</scope>
    <source>
        <strain evidence="9">WM001</strain>
    </source>
</reference>
<evidence type="ECO:0000313" key="10">
    <source>
        <dbReference type="Proteomes" id="UP000187209"/>
    </source>
</evidence>
<evidence type="ECO:0000256" key="1">
    <source>
        <dbReference type="ARBA" id="ARBA00004141"/>
    </source>
</evidence>
<feature type="transmembrane region" description="Helical" evidence="7">
    <location>
        <begin position="1261"/>
        <end position="1282"/>
    </location>
</feature>
<dbReference type="InterPro" id="IPR032631">
    <property type="entry name" value="P-type_ATPase_N"/>
</dbReference>
<name>A0A1R2CW59_9CILI</name>
<feature type="transmembrane region" description="Helical" evidence="7">
    <location>
        <begin position="1203"/>
        <end position="1225"/>
    </location>
</feature>
<accession>A0A1R2CW59</accession>
<dbReference type="InterPro" id="IPR029787">
    <property type="entry name" value="Nucleotide_cyclase"/>
</dbReference>
<dbReference type="Gene3D" id="3.40.50.1000">
    <property type="entry name" value="HAD superfamily/HAD-like"/>
    <property type="match status" value="1"/>
</dbReference>
<organism evidence="9 10">
    <name type="scientific">Stentor coeruleus</name>
    <dbReference type="NCBI Taxonomy" id="5963"/>
    <lineage>
        <taxon>Eukaryota</taxon>
        <taxon>Sar</taxon>
        <taxon>Alveolata</taxon>
        <taxon>Ciliophora</taxon>
        <taxon>Postciliodesmatophora</taxon>
        <taxon>Heterotrichea</taxon>
        <taxon>Heterotrichida</taxon>
        <taxon>Stentoridae</taxon>
        <taxon>Stentor</taxon>
    </lineage>
</organism>
<dbReference type="InterPro" id="IPR023299">
    <property type="entry name" value="ATPase_P-typ_cyto_dom_N"/>
</dbReference>
<evidence type="ECO:0000256" key="4">
    <source>
        <dbReference type="ARBA" id="ARBA00022842"/>
    </source>
</evidence>
<feature type="transmembrane region" description="Helical" evidence="7">
    <location>
        <begin position="1033"/>
        <end position="1052"/>
    </location>
</feature>
<evidence type="ECO:0000256" key="6">
    <source>
        <dbReference type="ARBA" id="ARBA00023136"/>
    </source>
</evidence>
<dbReference type="GO" id="GO:0005886">
    <property type="term" value="C:plasma membrane"/>
    <property type="evidence" value="ECO:0007669"/>
    <property type="project" value="TreeGrafter"/>
</dbReference>
<feature type="transmembrane region" description="Helical" evidence="7">
    <location>
        <begin position="1827"/>
        <end position="1845"/>
    </location>
</feature>
<evidence type="ECO:0000256" key="3">
    <source>
        <dbReference type="ARBA" id="ARBA00022723"/>
    </source>
</evidence>
<evidence type="ECO:0000256" key="5">
    <source>
        <dbReference type="ARBA" id="ARBA00022989"/>
    </source>
</evidence>
<dbReference type="GO" id="GO:0140326">
    <property type="term" value="F:ATPase-coupled intramembrane lipid transporter activity"/>
    <property type="evidence" value="ECO:0007669"/>
    <property type="project" value="TreeGrafter"/>
</dbReference>
<dbReference type="PROSITE" id="PS00154">
    <property type="entry name" value="ATPASE_E1_E2"/>
    <property type="match status" value="1"/>
</dbReference>
<dbReference type="SUPFAM" id="SSF56784">
    <property type="entry name" value="HAD-like"/>
    <property type="match status" value="1"/>
</dbReference>
<dbReference type="Pfam" id="PF00211">
    <property type="entry name" value="Guanylate_cyc"/>
    <property type="match status" value="2"/>
</dbReference>
<dbReference type="InterPro" id="IPR044492">
    <property type="entry name" value="P_typ_ATPase_HD_dom"/>
</dbReference>
<evidence type="ECO:0000313" key="9">
    <source>
        <dbReference type="EMBL" id="OMJ93242.1"/>
    </source>
</evidence>
<dbReference type="Proteomes" id="UP000187209">
    <property type="component" value="Unassembled WGS sequence"/>
</dbReference>
<proteinExistence type="predicted"/>
<dbReference type="GO" id="GO:0000166">
    <property type="term" value="F:nucleotide binding"/>
    <property type="evidence" value="ECO:0007669"/>
    <property type="project" value="InterPro"/>
</dbReference>
<dbReference type="SUPFAM" id="SSF55073">
    <property type="entry name" value="Nucleotide cyclase"/>
    <property type="match status" value="2"/>
</dbReference>
<dbReference type="Pfam" id="PF16209">
    <property type="entry name" value="PhoLip_ATPase_N"/>
    <property type="match status" value="1"/>
</dbReference>
<gene>
    <name evidence="9" type="ORF">SteCoe_3820</name>
</gene>
<feature type="transmembrane region" description="Helical" evidence="7">
    <location>
        <begin position="918"/>
        <end position="948"/>
    </location>
</feature>
<evidence type="ECO:0000256" key="7">
    <source>
        <dbReference type="SAM" id="Phobius"/>
    </source>
</evidence>
<feature type="transmembrane region" description="Helical" evidence="7">
    <location>
        <begin position="318"/>
        <end position="340"/>
    </location>
</feature>
<feature type="transmembrane region" description="Helical" evidence="7">
    <location>
        <begin position="999"/>
        <end position="1021"/>
    </location>
</feature>
<keyword evidence="4" id="KW-0460">Magnesium</keyword>
<dbReference type="SUPFAM" id="SSF81665">
    <property type="entry name" value="Calcium ATPase, transmembrane domain M"/>
    <property type="match status" value="1"/>
</dbReference>
<dbReference type="SUPFAM" id="SSF81660">
    <property type="entry name" value="Metal cation-transporting ATPase, ATP-binding domain N"/>
    <property type="match status" value="1"/>
</dbReference>
<feature type="transmembrane region" description="Helical" evidence="7">
    <location>
        <begin position="1064"/>
        <end position="1082"/>
    </location>
</feature>
<dbReference type="InterPro" id="IPR001054">
    <property type="entry name" value="A/G_cyclase"/>
</dbReference>
<feature type="domain" description="Guanylate cyclase" evidence="8">
    <location>
        <begin position="1897"/>
        <end position="2027"/>
    </location>
</feature>
<dbReference type="SMART" id="SM00044">
    <property type="entry name" value="CYCc"/>
    <property type="match status" value="2"/>
</dbReference>
<comment type="caution">
    <text evidence="9">The sequence shown here is derived from an EMBL/GenBank/DDBJ whole genome shotgun (WGS) entry which is preliminary data.</text>
</comment>
<dbReference type="PANTHER" id="PTHR24092">
    <property type="entry name" value="PROBABLE PHOSPHOLIPID-TRANSPORTING ATPASE"/>
    <property type="match status" value="1"/>
</dbReference>
<keyword evidence="3" id="KW-0479">Metal-binding</keyword>
<dbReference type="Gene3D" id="3.40.1110.10">
    <property type="entry name" value="Calcium-transporting ATPase, cytoplasmic domain N"/>
    <property type="match status" value="1"/>
</dbReference>
<protein>
    <recommendedName>
        <fullName evidence="8">Guanylate cyclase domain-containing protein</fullName>
    </recommendedName>
</protein>
<dbReference type="InterPro" id="IPR008250">
    <property type="entry name" value="ATPase_P-typ_transduc_dom_A_sf"/>
</dbReference>
<dbReference type="InterPro" id="IPR036412">
    <property type="entry name" value="HAD-like_sf"/>
</dbReference>
<dbReference type="GO" id="GO:0045332">
    <property type="term" value="P:phospholipid translocation"/>
    <property type="evidence" value="ECO:0007669"/>
    <property type="project" value="TreeGrafter"/>
</dbReference>
<feature type="transmembrane region" description="Helical" evidence="7">
    <location>
        <begin position="1340"/>
        <end position="1361"/>
    </location>
</feature>
<dbReference type="PROSITE" id="PS50125">
    <property type="entry name" value="GUANYLATE_CYCLASE_2"/>
    <property type="match status" value="2"/>
</dbReference>
<dbReference type="OrthoDB" id="354346at2759"/>
<dbReference type="PRINTS" id="PR00119">
    <property type="entry name" value="CATATPASE"/>
</dbReference>
<dbReference type="GO" id="GO:0035556">
    <property type="term" value="P:intracellular signal transduction"/>
    <property type="evidence" value="ECO:0007669"/>
    <property type="project" value="InterPro"/>
</dbReference>
<dbReference type="EMBL" id="MPUH01000046">
    <property type="protein sequence ID" value="OMJ93242.1"/>
    <property type="molecule type" value="Genomic_DNA"/>
</dbReference>
<sequence>MERNEGEVTAMRYIELQGISPNSNSLYPSNSIISSRYTKWNFIPKNLFNQFTSPPKLWFLFISILELSMLNEEITISIGTLIPLLLLIFIESIREGYYDYLNHKSDNLQNNSEFAVWDGTSFVVKLSKEIVVGDILLIYNNENPPADVMILASSNADHECYIEASTLLGESSLKIKHAVKETQLILDSNEIDEAASRLKGLREDLHVSLPNSDYKSFKGKLKLRISPKSTSVGLDNIILRGTRVTNTPWMFCVVLYTGHECKTWINAKRHKPKNSKIISTIEMWMAGLYLVVGVVCVVNTVIYSQVTQNLSYKWSDILVSNIILFGHIIPISLTLSIEIIRIFMEMLFRPGSTITVNRANLFSNLGMVEYIVADKTGTITENNLRIIFCIIVDHVYWNCDNSTEEITHESDKVSKKNQDLQYSDKVDDFSSLNDLAANIIAYPEDKIYLNYLMCMAICNLAFPDESDYVALTVDDKELARTAAKLGVKLLCRDTEACLLSILGKEIYFDVLGFQQFSSAKKKSRIVVRNRTSGEIFMYVKGSRESLMELYEEDHTEDEVLENYRTIYMGYKQMSDQEGKVFFLEYNTAKQSPVNKEGRIEIAFENHEKKLIYLGVVGLEDSVSEETQKTVRLLKKAGIKFWLVSGDSEESTLSSALTAEMYLQNDQVLSLSHLTSELDFLNVAQDYIQKAIYENEEDSINNASIPDLNQEEKIDLLDRENINTERMSSHHRPTDYFKKIITMKNSLDGTVKHYTRSKSRISSKPRHATVNPFISKMTFKSKKKTKLRKICTPNKINYVLSIDSTGLEYACYSKQHSKCFISLIFAAKFVCFHSLYPDNKKKVVQILKNNFSFKPLVLSIGDGISDIGMIQEADIGIGIEGKEGSEAALSSDIAIKHFSQLKNLLLVHGHGMYIQLSKLVLLSFYAMIILELVIFLFNIFAAFTCFTIIPKELVVIYRLIVCTIPIAGMCILDRDTTSTEITPQAYKIGIFNTLLTKKNFAVFVLMGVLQGVIIFVFSYLNFIGLSPKGYPENMMIIGISISFIITSTVLLSSLIETFSISFKTLLLYIFCTVIILIICVPISYSNTPIDGYLQTMKYYKNVWIYIIITILINVMISYAFKSVRYIFYPSILELVRKNSPDASLNHKTRLENYRKSLKQVFRASSILNNNIVYDSEKINTKTLRFTSKYRESLYQDDKIAENLFLYKTILLIGGLGSLSYSAFYISQEYRNSYYVGFLCIYSTALTISFVLLYSIRIKEHCNVFFGSMMIATHMFFFLSSVVFAKCDNLDIFCYIPMLYMIGFSNHWLEMCITTVFSNILIIIVVVFHSTGKSVLYQNEIIISYLLIYFSICYLSSIASYNIDHSGRQEFNLVQIVQVEIQKTKNVLSYLLPAFVRKRVKNGVRYISENQGIVSIIFCDIYNFEDLLRNYSPQELTAFLDDLFGKFDQKCSLSGCTKIETVGKTYMACAGLKDTENDLEPFLSSVSHARRTVEMGISIINMCQNTFLKNGENLKVKIGINTGPVTAGVVGYHKPQFSLVGDTVNTASRMASLCPEANKIQISKETYEHMRDFSGLQFSNNTINAKGKGQMSTFLVEISCKDFKITSPTSVLSDMTIRGRETKKLTMYNYSNTSKMDMKRRSSALENLNDVILDEAGEFKRNETQQLDEIKFLNTGCKENPKEAAFRIEFSQMNFALSKLGLKIRITLNIIFLILSIIASGLDYKPQFYTIFKLIIELLDLFLIVWRYDKDFNKLWFAWWLGLTYLFGAILRLIDFSKPVEILLPDFLLYVLQACLCSHLVYSMLFWCIVFVAIIQIIITVVFNDMDGQSIISSLIFLVTLLFIMFNREKKLRIFSRVKCAAEKELSNTGELLSKMMPKNVLEKLKEQSHVTEHISGVSILYADIAGFTLWSANKLPDEVVGMLSNLFTEFDHKCVEYGVYKVHTIGDCYVALGYTGSKVRSISTECYNLAKFALQLVKTIEDVNQKHGISLGMRIGIHTGDIIGGIVGTNIVRYDIYGADVLMSNKMESTGKVGKVHISQETMRILSKHYPNEFVFVKAQSVEAPIIEEDTLTYFLDLA</sequence>
<keyword evidence="10" id="KW-1185">Reference proteome</keyword>
<dbReference type="Gene3D" id="3.30.70.1230">
    <property type="entry name" value="Nucleotide cyclase"/>
    <property type="match status" value="2"/>
</dbReference>
<dbReference type="GO" id="GO:0009190">
    <property type="term" value="P:cyclic nucleotide biosynthetic process"/>
    <property type="evidence" value="ECO:0007669"/>
    <property type="project" value="InterPro"/>
</dbReference>
<feature type="transmembrane region" description="Helical" evidence="7">
    <location>
        <begin position="1231"/>
        <end position="1254"/>
    </location>
</feature>
<keyword evidence="6 7" id="KW-0472">Membrane</keyword>
<dbReference type="CDD" id="cd07302">
    <property type="entry name" value="CHD"/>
    <property type="match status" value="2"/>
</dbReference>
<dbReference type="SFLD" id="SFLDF00027">
    <property type="entry name" value="p-type_atpase"/>
    <property type="match status" value="1"/>
</dbReference>
<dbReference type="InterPro" id="IPR023298">
    <property type="entry name" value="ATPase_P-typ_TM_dom_sf"/>
</dbReference>
<feature type="transmembrane region" description="Helical" evidence="7">
    <location>
        <begin position="1102"/>
        <end position="1119"/>
    </location>
</feature>